<keyword evidence="6" id="KW-0732">Signal</keyword>
<evidence type="ECO:0000256" key="6">
    <source>
        <dbReference type="ARBA" id="ARBA00022729"/>
    </source>
</evidence>
<feature type="non-terminal residue" evidence="11">
    <location>
        <position position="132"/>
    </location>
</feature>
<dbReference type="AlphaFoldDB" id="A0ABD0P4W5"/>
<gene>
    <name evidence="11" type="ORF">M9458_037202</name>
</gene>
<feature type="region of interest" description="Disordered" evidence="10">
    <location>
        <begin position="41"/>
        <end position="116"/>
    </location>
</feature>
<accession>A0ABD0P4W5</accession>
<keyword evidence="12" id="KW-1185">Reference proteome</keyword>
<evidence type="ECO:0000313" key="11">
    <source>
        <dbReference type="EMBL" id="KAL0168980.1"/>
    </source>
</evidence>
<evidence type="ECO:0000256" key="3">
    <source>
        <dbReference type="ARBA" id="ARBA00013655"/>
    </source>
</evidence>
<dbReference type="PANTHER" id="PTHR17388:SF2">
    <property type="entry name" value="SECRETOGRANIN-3"/>
    <property type="match status" value="1"/>
</dbReference>
<evidence type="ECO:0000256" key="1">
    <source>
        <dbReference type="ARBA" id="ARBA00004268"/>
    </source>
</evidence>
<feature type="compositionally biased region" description="Acidic residues" evidence="10">
    <location>
        <begin position="61"/>
        <end position="86"/>
    </location>
</feature>
<protein>
    <recommendedName>
        <fullName evidence="3">Secretogranin-3</fullName>
    </recommendedName>
    <alternativeName>
        <fullName evidence="9">Secretogranin III</fullName>
    </alternativeName>
</protein>
<dbReference type="Pfam" id="PF15467">
    <property type="entry name" value="SGIII"/>
    <property type="match status" value="1"/>
</dbReference>
<proteinExistence type="predicted"/>
<keyword evidence="5" id="KW-0165">Cleavage on pair of basic residues</keyword>
<keyword evidence="8" id="KW-0968">Cytoplasmic vesicle</keyword>
<feature type="non-terminal residue" evidence="11">
    <location>
        <position position="1"/>
    </location>
</feature>
<comment type="subcellular location">
    <subcellularLocation>
        <location evidence="1">Cytoplasmic vesicle</location>
        <location evidence="1">Secretory vesicle membrane</location>
        <topology evidence="1">Peripheral membrane protein</topology>
    </subcellularLocation>
    <subcellularLocation>
        <location evidence="2">Secreted</location>
    </subcellularLocation>
</comment>
<evidence type="ECO:0000256" key="2">
    <source>
        <dbReference type="ARBA" id="ARBA00004613"/>
    </source>
</evidence>
<dbReference type="EMBL" id="JAMKFB020000018">
    <property type="protein sequence ID" value="KAL0168980.1"/>
    <property type="molecule type" value="Genomic_DNA"/>
</dbReference>
<evidence type="ECO:0000256" key="7">
    <source>
        <dbReference type="ARBA" id="ARBA00023136"/>
    </source>
</evidence>
<evidence type="ECO:0000256" key="8">
    <source>
        <dbReference type="ARBA" id="ARBA00023329"/>
    </source>
</evidence>
<evidence type="ECO:0000256" key="4">
    <source>
        <dbReference type="ARBA" id="ARBA00022525"/>
    </source>
</evidence>
<dbReference type="InterPro" id="IPR026197">
    <property type="entry name" value="SCG3"/>
</dbReference>
<evidence type="ECO:0000256" key="5">
    <source>
        <dbReference type="ARBA" id="ARBA00022685"/>
    </source>
</evidence>
<dbReference type="GO" id="GO:0030658">
    <property type="term" value="C:transport vesicle membrane"/>
    <property type="evidence" value="ECO:0007669"/>
    <property type="project" value="UniProtKB-SubCell"/>
</dbReference>
<keyword evidence="4" id="KW-0964">Secreted</keyword>
<dbReference type="Proteomes" id="UP001529510">
    <property type="component" value="Unassembled WGS sequence"/>
</dbReference>
<comment type="caution">
    <text evidence="11">The sequence shown here is derived from an EMBL/GenBank/DDBJ whole genome shotgun (WGS) entry which is preliminary data.</text>
</comment>
<keyword evidence="7" id="KW-0472">Membrane</keyword>
<evidence type="ECO:0000313" key="12">
    <source>
        <dbReference type="Proteomes" id="UP001529510"/>
    </source>
</evidence>
<dbReference type="GO" id="GO:0005576">
    <property type="term" value="C:extracellular region"/>
    <property type="evidence" value="ECO:0007669"/>
    <property type="project" value="UniProtKB-SubCell"/>
</dbReference>
<evidence type="ECO:0000256" key="9">
    <source>
        <dbReference type="ARBA" id="ARBA00033446"/>
    </source>
</evidence>
<evidence type="ECO:0000256" key="10">
    <source>
        <dbReference type="SAM" id="MobiDB-lite"/>
    </source>
</evidence>
<organism evidence="11 12">
    <name type="scientific">Cirrhinus mrigala</name>
    <name type="common">Mrigala</name>
    <dbReference type="NCBI Taxonomy" id="683832"/>
    <lineage>
        <taxon>Eukaryota</taxon>
        <taxon>Metazoa</taxon>
        <taxon>Chordata</taxon>
        <taxon>Craniata</taxon>
        <taxon>Vertebrata</taxon>
        <taxon>Euteleostomi</taxon>
        <taxon>Actinopterygii</taxon>
        <taxon>Neopterygii</taxon>
        <taxon>Teleostei</taxon>
        <taxon>Ostariophysi</taxon>
        <taxon>Cypriniformes</taxon>
        <taxon>Cyprinidae</taxon>
        <taxon>Labeoninae</taxon>
        <taxon>Labeonini</taxon>
        <taxon>Cirrhinus</taxon>
    </lineage>
</organism>
<sequence>ITDSQAETLEYEVAEALQDLITKNAKDNMIGDLSMDYPVNAVKDTQNNMDEEDKPSRRYDDEDEGGDEDDGGDDNNGDEEQEEESKDDTVRAEDSWDAVSDGNDRNELNPEDGLQDLQFFPNFYRLLKSLDS</sequence>
<dbReference type="PANTHER" id="PTHR17388">
    <property type="entry name" value="SECRETOGRANIN III"/>
    <property type="match status" value="1"/>
</dbReference>
<name>A0ABD0P4W5_CIRMR</name>
<reference evidence="11 12" key="1">
    <citation type="submission" date="2024-05" db="EMBL/GenBank/DDBJ databases">
        <title>Genome sequencing and assembly of Indian major carp, Cirrhinus mrigala (Hamilton, 1822).</title>
        <authorList>
            <person name="Mohindra V."/>
            <person name="Chowdhury L.M."/>
            <person name="Lal K."/>
            <person name="Jena J.K."/>
        </authorList>
    </citation>
    <scope>NUCLEOTIDE SEQUENCE [LARGE SCALE GENOMIC DNA]</scope>
    <source>
        <strain evidence="11">CM1030</strain>
        <tissue evidence="11">Blood</tissue>
    </source>
</reference>